<dbReference type="InterPro" id="IPR055132">
    <property type="entry name" value="RNase_J_b_CASP"/>
</dbReference>
<evidence type="ECO:0000256" key="4">
    <source>
        <dbReference type="ARBA" id="ARBA00022833"/>
    </source>
</evidence>
<keyword evidence="5" id="KW-0269">Exonuclease</keyword>
<sequence>MSHLKTTIESLDPKKLHVLFMGGCGSFGMNITAYIYGDKLYLVDVGLAFASDYEIGIDSHVPDLTSLMECFDQVEAYFITHGHEDHVGALPLILERWPAPVYMTAWTEKIFMDRIQKFGSRIQPEVHVVSPGDRIRGGNLFVDWVHIPHSIPGCCCLLITADKTTVFHTGDFKFDHQPFGEPGPDVGFLKSIAPVTAMIADSTNSGHEGKCPSETSVQETIYQCFKTSQGMIVFSTFSSNFWRLRIVLEACSKLKKKVFLSGASILKTLEIASQVFGYHPPEGLIIDESQIPHQERSSLVVIASGSQGEPRSGLRRIVFGEHKHVSLNAGDTIILSSRVIPGNEKSVAMITSEAHKKGVYVRTNKSDPGIHVSGHAHRGDLSELIELIQPKHYIPVHGTFTQLKANEELHPHSVSVENGSLVRVAERNVKVEDTFDFDKLFVDSWSQRPMSYESMRKRHKIGDSGLAVISGHLFNIDVEFFGLPFDNEAHQTKSAEDIRAIIAEGHHKTENLDDLNEWARLHCRRYLSSLFVKKPVVISKIFS</sequence>
<evidence type="ECO:0000259" key="7">
    <source>
        <dbReference type="SMART" id="SM00849"/>
    </source>
</evidence>
<dbReference type="PANTHER" id="PTHR43694">
    <property type="entry name" value="RIBONUCLEASE J"/>
    <property type="match status" value="1"/>
</dbReference>
<dbReference type="CDD" id="cd07714">
    <property type="entry name" value="RNaseJ_MBL-fold"/>
    <property type="match status" value="1"/>
</dbReference>
<protein>
    <submittedName>
        <fullName evidence="8">Ribonuclease J</fullName>
    </submittedName>
</protein>
<keyword evidence="9" id="KW-1185">Reference proteome</keyword>
<dbReference type="Pfam" id="PF07521">
    <property type="entry name" value="RMMBL"/>
    <property type="match status" value="1"/>
</dbReference>
<dbReference type="Gene3D" id="3.60.15.10">
    <property type="entry name" value="Ribonuclease Z/Hydroxyacylglutathione hydrolase-like"/>
    <property type="match status" value="1"/>
</dbReference>
<dbReference type="GO" id="GO:0003723">
    <property type="term" value="F:RNA binding"/>
    <property type="evidence" value="ECO:0007669"/>
    <property type="project" value="UniProtKB-KW"/>
</dbReference>
<dbReference type="GO" id="GO:0004527">
    <property type="term" value="F:exonuclease activity"/>
    <property type="evidence" value="ECO:0007669"/>
    <property type="project" value="UniProtKB-KW"/>
</dbReference>
<dbReference type="InterPro" id="IPR001279">
    <property type="entry name" value="Metallo-B-lactamas"/>
</dbReference>
<dbReference type="Gene3D" id="3.40.50.10710">
    <property type="entry name" value="Metallo-hydrolase/oxidoreductase"/>
    <property type="match status" value="1"/>
</dbReference>
<evidence type="ECO:0000256" key="6">
    <source>
        <dbReference type="ARBA" id="ARBA00022884"/>
    </source>
</evidence>
<dbReference type="RefSeq" id="WP_159455074.1">
    <property type="nucleotide sequence ID" value="NZ_FWZT01000001.1"/>
</dbReference>
<dbReference type="InterPro" id="IPR042173">
    <property type="entry name" value="RNase_J_2"/>
</dbReference>
<dbReference type="AlphaFoldDB" id="A0A1Y6B6I8"/>
<evidence type="ECO:0000256" key="3">
    <source>
        <dbReference type="ARBA" id="ARBA00022801"/>
    </source>
</evidence>
<evidence type="ECO:0000256" key="1">
    <source>
        <dbReference type="ARBA" id="ARBA00022722"/>
    </source>
</evidence>
<evidence type="ECO:0000313" key="8">
    <source>
        <dbReference type="EMBL" id="SME90694.1"/>
    </source>
</evidence>
<dbReference type="Pfam" id="PF00753">
    <property type="entry name" value="Lactamase_B"/>
    <property type="match status" value="1"/>
</dbReference>
<keyword evidence="4" id="KW-0862">Zinc</keyword>
<reference evidence="9" key="1">
    <citation type="submission" date="2017-04" db="EMBL/GenBank/DDBJ databases">
        <authorList>
            <person name="Varghese N."/>
            <person name="Submissions S."/>
        </authorList>
    </citation>
    <scope>NUCLEOTIDE SEQUENCE [LARGE SCALE GENOMIC DNA]</scope>
    <source>
        <strain evidence="9">RKEM611</strain>
    </source>
</reference>
<feature type="domain" description="Metallo-beta-lactamase" evidence="7">
    <location>
        <begin position="28"/>
        <end position="207"/>
    </location>
</feature>
<dbReference type="STRING" id="1513793.SAMN06296036_101388"/>
<dbReference type="Pfam" id="PF22505">
    <property type="entry name" value="RNase_J_b_CASP"/>
    <property type="match status" value="1"/>
</dbReference>
<evidence type="ECO:0000256" key="5">
    <source>
        <dbReference type="ARBA" id="ARBA00022839"/>
    </source>
</evidence>
<dbReference type="InterPro" id="IPR011108">
    <property type="entry name" value="RMMBL"/>
</dbReference>
<dbReference type="EMBL" id="FWZT01000001">
    <property type="protein sequence ID" value="SME90694.1"/>
    <property type="molecule type" value="Genomic_DNA"/>
</dbReference>
<organism evidence="8 9">
    <name type="scientific">Pseudobacteriovorax antillogorgiicola</name>
    <dbReference type="NCBI Taxonomy" id="1513793"/>
    <lineage>
        <taxon>Bacteria</taxon>
        <taxon>Pseudomonadati</taxon>
        <taxon>Bdellovibrionota</taxon>
        <taxon>Oligoflexia</taxon>
        <taxon>Oligoflexales</taxon>
        <taxon>Pseudobacteriovoracaceae</taxon>
        <taxon>Pseudobacteriovorax</taxon>
    </lineage>
</organism>
<keyword evidence="2" id="KW-0479">Metal-binding</keyword>
<dbReference type="SUPFAM" id="SSF56281">
    <property type="entry name" value="Metallo-hydrolase/oxidoreductase"/>
    <property type="match status" value="1"/>
</dbReference>
<name>A0A1Y6B6I8_9BACT</name>
<proteinExistence type="predicted"/>
<keyword evidence="1" id="KW-0540">Nuclease</keyword>
<keyword evidence="3" id="KW-0378">Hydrolase</keyword>
<dbReference type="InterPro" id="IPR036866">
    <property type="entry name" value="RibonucZ/Hydroxyglut_hydro"/>
</dbReference>
<evidence type="ECO:0000313" key="9">
    <source>
        <dbReference type="Proteomes" id="UP000192907"/>
    </source>
</evidence>
<dbReference type="PANTHER" id="PTHR43694:SF1">
    <property type="entry name" value="RIBONUCLEASE J"/>
    <property type="match status" value="1"/>
</dbReference>
<dbReference type="SMART" id="SM00849">
    <property type="entry name" value="Lactamase_B"/>
    <property type="match status" value="1"/>
</dbReference>
<evidence type="ECO:0000256" key="2">
    <source>
        <dbReference type="ARBA" id="ARBA00022723"/>
    </source>
</evidence>
<gene>
    <name evidence="8" type="ORF">SAMN06296036_101388</name>
</gene>
<keyword evidence="6" id="KW-0694">RNA-binding</keyword>
<dbReference type="Proteomes" id="UP000192907">
    <property type="component" value="Unassembled WGS sequence"/>
</dbReference>
<accession>A0A1Y6B6I8</accession>
<dbReference type="GO" id="GO:0046872">
    <property type="term" value="F:metal ion binding"/>
    <property type="evidence" value="ECO:0007669"/>
    <property type="project" value="UniProtKB-KW"/>
</dbReference>